<dbReference type="Proteomes" id="UP000278804">
    <property type="component" value="Chromosome"/>
</dbReference>
<keyword evidence="4" id="KW-1185">Reference proteome</keyword>
<sequence length="231" mass="25220">MNIIVYIVLTALFFTLGYNISRFVKDTVACKQNRNNKIYKVFRPEDAHDALMNGIYVGAATLVAYTSFGFFEATVISIIAFLAVYGIRIDQRIRIIPNEMVLSILVIGVVYQFASNGFHGLSTGLIAMLLTGILFFATAFLTKAFSGSLGVGAGDIKLAIALSFMLGLPNILTFLIGIVLCLLIYIVIGFYNKTMYIGSTFPMCTQLMGGALFALYYPVISMLICSVLLGC</sequence>
<feature type="transmembrane region" description="Helical" evidence="1">
    <location>
        <begin position="96"/>
        <end position="114"/>
    </location>
</feature>
<dbReference type="Pfam" id="PF01478">
    <property type="entry name" value="Peptidase_A24"/>
    <property type="match status" value="1"/>
</dbReference>
<dbReference type="EMBL" id="CP034234">
    <property type="protein sequence ID" value="AZK44358.1"/>
    <property type="molecule type" value="Genomic_DNA"/>
</dbReference>
<keyword evidence="1" id="KW-1133">Transmembrane helix</keyword>
<dbReference type="RefSeq" id="WP_125164532.1">
    <property type="nucleotide sequence ID" value="NZ_CP034234.1"/>
</dbReference>
<keyword evidence="1" id="KW-0472">Membrane</keyword>
<feature type="transmembrane region" description="Helical" evidence="1">
    <location>
        <begin position="62"/>
        <end position="84"/>
    </location>
</feature>
<dbReference type="Gene3D" id="1.20.120.1220">
    <property type="match status" value="1"/>
</dbReference>
<accession>A0A3Q8S2W3</accession>
<evidence type="ECO:0000313" key="3">
    <source>
        <dbReference type="EMBL" id="AZK44358.1"/>
    </source>
</evidence>
<dbReference type="AlphaFoldDB" id="A0A3Q8S2W3"/>
<proteinExistence type="predicted"/>
<feature type="transmembrane region" description="Helical" evidence="1">
    <location>
        <begin position="126"/>
        <end position="146"/>
    </location>
</feature>
<keyword evidence="1" id="KW-0812">Transmembrane</keyword>
<name>A0A3Q8S2W3_9FIRM</name>
<evidence type="ECO:0000313" key="4">
    <source>
        <dbReference type="Proteomes" id="UP000278804"/>
    </source>
</evidence>
<feature type="domain" description="Prepilin type IV endopeptidase peptidase" evidence="2">
    <location>
        <begin position="79"/>
        <end position="185"/>
    </location>
</feature>
<dbReference type="GO" id="GO:0004190">
    <property type="term" value="F:aspartic-type endopeptidase activity"/>
    <property type="evidence" value="ECO:0007669"/>
    <property type="project" value="InterPro"/>
</dbReference>
<reference evidence="3 4" key="1">
    <citation type="journal article" date="2020" name="Int. J. Syst. Evol. Microbiol.">
        <title>Description of Erysipelothrix piscisicarius sp. nov., an emergent fish pathogen, and assessment of virulence using a tiger barb (Puntigrus tetrazona) infection model.</title>
        <authorList>
            <person name="Pomaranski E.K."/>
            <person name="Griffin M.J."/>
            <person name="Camus A.C."/>
            <person name="Armwood A.R."/>
            <person name="Shelley J."/>
            <person name="Waldbieser G.C."/>
            <person name="LaFrentz B.R."/>
            <person name="Garcia J.C."/>
            <person name="Yanong R."/>
            <person name="Soto E."/>
        </authorList>
    </citation>
    <scope>NUCLEOTIDE SEQUENCE [LARGE SCALE GENOMIC DNA]</scope>
    <source>
        <strain evidence="3 4">15TAL0474</strain>
    </source>
</reference>
<gene>
    <name evidence="3" type="ORF">EEI45_06025</name>
</gene>
<protein>
    <submittedName>
        <fullName evidence="3">Peptidase A24</fullName>
    </submittedName>
</protein>
<dbReference type="InterPro" id="IPR000045">
    <property type="entry name" value="Prepilin_IV_endopep_pep"/>
</dbReference>
<evidence type="ECO:0000256" key="1">
    <source>
        <dbReference type="SAM" id="Phobius"/>
    </source>
</evidence>
<evidence type="ECO:0000259" key="2">
    <source>
        <dbReference type="Pfam" id="PF01478"/>
    </source>
</evidence>
<dbReference type="KEGG" id="eri:EEI45_06025"/>
<dbReference type="GO" id="GO:0016020">
    <property type="term" value="C:membrane"/>
    <property type="evidence" value="ECO:0007669"/>
    <property type="project" value="InterPro"/>
</dbReference>
<feature type="transmembrane region" description="Helical" evidence="1">
    <location>
        <begin position="158"/>
        <end position="191"/>
    </location>
</feature>
<feature type="transmembrane region" description="Helical" evidence="1">
    <location>
        <begin position="211"/>
        <end position="230"/>
    </location>
</feature>
<organism evidence="3 4">
    <name type="scientific">Erysipelothrix piscisicarius</name>
    <dbReference type="NCBI Taxonomy" id="2485784"/>
    <lineage>
        <taxon>Bacteria</taxon>
        <taxon>Bacillati</taxon>
        <taxon>Bacillota</taxon>
        <taxon>Erysipelotrichia</taxon>
        <taxon>Erysipelotrichales</taxon>
        <taxon>Erysipelotrichaceae</taxon>
        <taxon>Erysipelothrix</taxon>
    </lineage>
</organism>